<feature type="transmembrane region" description="Helical" evidence="7">
    <location>
        <begin position="184"/>
        <end position="204"/>
    </location>
</feature>
<reference evidence="9 10" key="1">
    <citation type="journal article" date="2019" name="Int. J. Syst. Evol. Microbiol.">
        <title>The Global Catalogue of Microorganisms (GCM) 10K type strain sequencing project: providing services to taxonomists for standard genome sequencing and annotation.</title>
        <authorList>
            <consortium name="The Broad Institute Genomics Platform"/>
            <consortium name="The Broad Institute Genome Sequencing Center for Infectious Disease"/>
            <person name="Wu L."/>
            <person name="Ma J."/>
        </authorList>
    </citation>
    <scope>NUCLEOTIDE SEQUENCE [LARGE SCALE GENOMIC DNA]</scope>
    <source>
        <strain evidence="9 10">LMG 29247</strain>
    </source>
</reference>
<keyword evidence="5 7" id="KW-1133">Transmembrane helix</keyword>
<feature type="domain" description="Major facilitator superfamily (MFS) profile" evidence="8">
    <location>
        <begin position="23"/>
        <end position="516"/>
    </location>
</feature>
<sequence>MNEQSRNDGEASFSGTNRQRMIIFLGVIAGMLMAAMDQSIISPALPTIVGDLSGVGSYSWLITGYLITVTVTIALYGRLSDIYGRGPVYSFAIVTFLIGSVLSGFAGQIPILDQYLSGMAQITIFRAIQGIGGGGLLSMATIIVGDLFTPRERGKYISYVMVLFGLATMGGPILGGYLTEHFTWRWIFFINIPIGLVALGVVQTHLDLPIPSEDHTIDYLGALLLTVATVTLLLITTWGGSRFEWNSGQILALGAVLLASTGLFVYQEIRIDEPIFPVSLLGDRTIAGIDFIGFAVVGIGLLGGLTYLPIFLQTVLDVSGTNAGLLLVPLIGGFIVLSAVTGQLMSRFGYYKPFTVVGAALAAGGYYLLSTMDVNTSLLWASVFMFVTGSGLGLTMPTLEVGVQNAVEREDLGVVTSSVMFSRTLGEGVGVAILGAVLGNQLSTRLTGTSLDESTAQHLIEGGEEITPSMLNSLSPEAAQVVTSALSNSFSAVFLAATVIMVIGFLVALTLPNAELSEDVPVENETGGEATQSLD</sequence>
<feature type="transmembrane region" description="Helical" evidence="7">
    <location>
        <begin position="124"/>
        <end position="144"/>
    </location>
</feature>
<dbReference type="Gene3D" id="1.20.1720.10">
    <property type="entry name" value="Multidrug resistance protein D"/>
    <property type="match status" value="1"/>
</dbReference>
<feature type="transmembrane region" description="Helical" evidence="7">
    <location>
        <begin position="378"/>
        <end position="399"/>
    </location>
</feature>
<dbReference type="PANTHER" id="PTHR23501">
    <property type="entry name" value="MAJOR FACILITATOR SUPERFAMILY"/>
    <property type="match status" value="1"/>
</dbReference>
<dbReference type="Proteomes" id="UP001596383">
    <property type="component" value="Unassembled WGS sequence"/>
</dbReference>
<dbReference type="EMBL" id="JBHSWV010000091">
    <property type="protein sequence ID" value="MFC6764537.1"/>
    <property type="molecule type" value="Genomic_DNA"/>
</dbReference>
<protein>
    <submittedName>
        <fullName evidence="9">MDR family MFS transporter</fullName>
    </submittedName>
</protein>
<feature type="transmembrane region" description="Helical" evidence="7">
    <location>
        <begin position="88"/>
        <end position="112"/>
    </location>
</feature>
<evidence type="ECO:0000256" key="7">
    <source>
        <dbReference type="SAM" id="Phobius"/>
    </source>
</evidence>
<feature type="transmembrane region" description="Helical" evidence="7">
    <location>
        <begin position="21"/>
        <end position="45"/>
    </location>
</feature>
<dbReference type="CDD" id="cd17502">
    <property type="entry name" value="MFS_Azr1_MDR_like"/>
    <property type="match status" value="1"/>
</dbReference>
<feature type="transmembrane region" description="Helical" evidence="7">
    <location>
        <begin position="287"/>
        <end position="311"/>
    </location>
</feature>
<evidence type="ECO:0000259" key="8">
    <source>
        <dbReference type="PROSITE" id="PS50850"/>
    </source>
</evidence>
<accession>A0ABD5SHN5</accession>
<dbReference type="PANTHER" id="PTHR23501:SF197">
    <property type="entry name" value="COMD"/>
    <property type="match status" value="1"/>
</dbReference>
<keyword evidence="2" id="KW-0813">Transport</keyword>
<proteinExistence type="predicted"/>
<dbReference type="PROSITE" id="PS50850">
    <property type="entry name" value="MFS"/>
    <property type="match status" value="1"/>
</dbReference>
<comment type="caution">
    <text evidence="9">The sequence shown here is derived from an EMBL/GenBank/DDBJ whole genome shotgun (WGS) entry which is preliminary data.</text>
</comment>
<dbReference type="SUPFAM" id="SSF103473">
    <property type="entry name" value="MFS general substrate transporter"/>
    <property type="match status" value="1"/>
</dbReference>
<dbReference type="RefSeq" id="WP_273737597.1">
    <property type="nucleotide sequence ID" value="NZ_JAQIVI010000091.1"/>
</dbReference>
<comment type="subcellular location">
    <subcellularLocation>
        <location evidence="1">Cell membrane</location>
        <topology evidence="1">Multi-pass membrane protein</topology>
    </subcellularLocation>
</comment>
<evidence type="ECO:0000256" key="2">
    <source>
        <dbReference type="ARBA" id="ARBA00022448"/>
    </source>
</evidence>
<keyword evidence="4 7" id="KW-0812">Transmembrane</keyword>
<evidence type="ECO:0000313" key="10">
    <source>
        <dbReference type="Proteomes" id="UP001596383"/>
    </source>
</evidence>
<dbReference type="FunFam" id="1.20.1720.10:FF:000004">
    <property type="entry name" value="EmrB/QacA family drug resistance transporter"/>
    <property type="match status" value="1"/>
</dbReference>
<dbReference type="AlphaFoldDB" id="A0ABD5SHN5"/>
<name>A0ABD5SHN5_9EURY</name>
<evidence type="ECO:0000256" key="6">
    <source>
        <dbReference type="ARBA" id="ARBA00023136"/>
    </source>
</evidence>
<feature type="transmembrane region" description="Helical" evidence="7">
    <location>
        <begin position="57"/>
        <end position="76"/>
    </location>
</feature>
<evidence type="ECO:0000256" key="4">
    <source>
        <dbReference type="ARBA" id="ARBA00022692"/>
    </source>
</evidence>
<evidence type="ECO:0000256" key="5">
    <source>
        <dbReference type="ARBA" id="ARBA00022989"/>
    </source>
</evidence>
<feature type="transmembrane region" description="Helical" evidence="7">
    <location>
        <begin position="490"/>
        <end position="511"/>
    </location>
</feature>
<organism evidence="9 10">
    <name type="scientific">Natrinema soli</name>
    <dbReference type="NCBI Taxonomy" id="1930624"/>
    <lineage>
        <taxon>Archaea</taxon>
        <taxon>Methanobacteriati</taxon>
        <taxon>Methanobacteriota</taxon>
        <taxon>Stenosarchaea group</taxon>
        <taxon>Halobacteria</taxon>
        <taxon>Halobacteriales</taxon>
        <taxon>Natrialbaceae</taxon>
        <taxon>Natrinema</taxon>
    </lineage>
</organism>
<dbReference type="Pfam" id="PF07690">
    <property type="entry name" value="MFS_1"/>
    <property type="match status" value="1"/>
</dbReference>
<feature type="transmembrane region" description="Helical" evidence="7">
    <location>
        <begin position="216"/>
        <end position="235"/>
    </location>
</feature>
<dbReference type="InterPro" id="IPR036259">
    <property type="entry name" value="MFS_trans_sf"/>
</dbReference>
<dbReference type="InterPro" id="IPR020846">
    <property type="entry name" value="MFS_dom"/>
</dbReference>
<evidence type="ECO:0000256" key="3">
    <source>
        <dbReference type="ARBA" id="ARBA00022475"/>
    </source>
</evidence>
<gene>
    <name evidence="9" type="ORF">ACFQE6_05655</name>
</gene>
<dbReference type="PRINTS" id="PR01036">
    <property type="entry name" value="TCRTETB"/>
</dbReference>
<keyword evidence="3" id="KW-1003">Cell membrane</keyword>
<feature type="transmembrane region" description="Helical" evidence="7">
    <location>
        <begin position="323"/>
        <end position="342"/>
    </location>
</feature>
<evidence type="ECO:0000256" key="1">
    <source>
        <dbReference type="ARBA" id="ARBA00004651"/>
    </source>
</evidence>
<keyword evidence="6 7" id="KW-0472">Membrane</keyword>
<evidence type="ECO:0000313" key="9">
    <source>
        <dbReference type="EMBL" id="MFC6764537.1"/>
    </source>
</evidence>
<keyword evidence="10" id="KW-1185">Reference proteome</keyword>
<dbReference type="GO" id="GO:0005886">
    <property type="term" value="C:plasma membrane"/>
    <property type="evidence" value="ECO:0007669"/>
    <property type="project" value="UniProtKB-SubCell"/>
</dbReference>
<feature type="transmembrane region" description="Helical" evidence="7">
    <location>
        <begin position="247"/>
        <end position="266"/>
    </location>
</feature>
<dbReference type="InterPro" id="IPR011701">
    <property type="entry name" value="MFS"/>
</dbReference>
<feature type="transmembrane region" description="Helical" evidence="7">
    <location>
        <begin position="354"/>
        <end position="372"/>
    </location>
</feature>
<feature type="transmembrane region" description="Helical" evidence="7">
    <location>
        <begin position="156"/>
        <end position="178"/>
    </location>
</feature>
<dbReference type="Gene3D" id="1.20.1250.20">
    <property type="entry name" value="MFS general substrate transporter like domains"/>
    <property type="match status" value="1"/>
</dbReference>